<gene>
    <name evidence="1" type="ORF">RHMOL_Rhmol04G0028900</name>
</gene>
<comment type="caution">
    <text evidence="1">The sequence shown here is derived from an EMBL/GenBank/DDBJ whole genome shotgun (WGS) entry which is preliminary data.</text>
</comment>
<organism evidence="1 2">
    <name type="scientific">Rhododendron molle</name>
    <name type="common">Chinese azalea</name>
    <name type="synonym">Azalea mollis</name>
    <dbReference type="NCBI Taxonomy" id="49168"/>
    <lineage>
        <taxon>Eukaryota</taxon>
        <taxon>Viridiplantae</taxon>
        <taxon>Streptophyta</taxon>
        <taxon>Embryophyta</taxon>
        <taxon>Tracheophyta</taxon>
        <taxon>Spermatophyta</taxon>
        <taxon>Magnoliopsida</taxon>
        <taxon>eudicotyledons</taxon>
        <taxon>Gunneridae</taxon>
        <taxon>Pentapetalae</taxon>
        <taxon>asterids</taxon>
        <taxon>Ericales</taxon>
        <taxon>Ericaceae</taxon>
        <taxon>Ericoideae</taxon>
        <taxon>Rhodoreae</taxon>
        <taxon>Rhododendron</taxon>
    </lineage>
</organism>
<sequence length="59" mass="6389">MPSESVSGISLLATQTTVLVEIFLYHIPKYQWLGLPLGVKNPSSVMPPAETTVSFTLVV</sequence>
<keyword evidence="2" id="KW-1185">Reference proteome</keyword>
<dbReference type="Proteomes" id="UP001062846">
    <property type="component" value="Chromosome 4"/>
</dbReference>
<evidence type="ECO:0000313" key="1">
    <source>
        <dbReference type="EMBL" id="KAI8557683.1"/>
    </source>
</evidence>
<name>A0ACC0NYL3_RHOML</name>
<dbReference type="EMBL" id="CM046391">
    <property type="protein sequence ID" value="KAI8557683.1"/>
    <property type="molecule type" value="Genomic_DNA"/>
</dbReference>
<reference evidence="1" key="1">
    <citation type="submission" date="2022-02" db="EMBL/GenBank/DDBJ databases">
        <title>Plant Genome Project.</title>
        <authorList>
            <person name="Zhang R.-G."/>
        </authorList>
    </citation>
    <scope>NUCLEOTIDE SEQUENCE</scope>
    <source>
        <strain evidence="1">AT1</strain>
    </source>
</reference>
<protein>
    <submittedName>
        <fullName evidence="1">Uncharacterized protein</fullName>
    </submittedName>
</protein>
<accession>A0ACC0NYL3</accession>
<proteinExistence type="predicted"/>
<evidence type="ECO:0000313" key="2">
    <source>
        <dbReference type="Proteomes" id="UP001062846"/>
    </source>
</evidence>